<dbReference type="Proteomes" id="UP000050795">
    <property type="component" value="Unassembled WGS sequence"/>
</dbReference>
<feature type="signal peptide" evidence="12">
    <location>
        <begin position="1"/>
        <end position="17"/>
    </location>
</feature>
<feature type="chain" id="PRO_5041687817" evidence="12">
    <location>
        <begin position="18"/>
        <end position="270"/>
    </location>
</feature>
<keyword evidence="5" id="KW-0256">Endoplasmic reticulum</keyword>
<dbReference type="Gene3D" id="2.60.120.430">
    <property type="entry name" value="Galactose-binding lectin"/>
    <property type="match status" value="1"/>
</dbReference>
<keyword evidence="6 11" id="KW-1133">Transmembrane helix</keyword>
<dbReference type="AlphaFoldDB" id="A0AA85JR06"/>
<evidence type="ECO:0000256" key="3">
    <source>
        <dbReference type="ARBA" id="ARBA00022692"/>
    </source>
</evidence>
<organism evidence="14 15">
    <name type="scientific">Trichobilharzia regenti</name>
    <name type="common">Nasal bird schistosome</name>
    <dbReference type="NCBI Taxonomy" id="157069"/>
    <lineage>
        <taxon>Eukaryota</taxon>
        <taxon>Metazoa</taxon>
        <taxon>Spiralia</taxon>
        <taxon>Lophotrochozoa</taxon>
        <taxon>Platyhelminthes</taxon>
        <taxon>Trematoda</taxon>
        <taxon>Digenea</taxon>
        <taxon>Strigeidida</taxon>
        <taxon>Schistosomatoidea</taxon>
        <taxon>Schistosomatidae</taxon>
        <taxon>Trichobilharzia</taxon>
    </lineage>
</organism>
<dbReference type="PANTHER" id="PTHR13460">
    <property type="match status" value="1"/>
</dbReference>
<feature type="region of interest" description="Disordered" evidence="10">
    <location>
        <begin position="192"/>
        <end position="240"/>
    </location>
</feature>
<evidence type="ECO:0000313" key="15">
    <source>
        <dbReference type="WBParaSite" id="TREG1_36710.1"/>
    </source>
</evidence>
<evidence type="ECO:0000256" key="11">
    <source>
        <dbReference type="SAM" id="Phobius"/>
    </source>
</evidence>
<sequence>MFIISFLIILFFDRTYCEVVWAVNCGGPKHIDSYGVEYKADFLNKGTASDYGRSFTINRIASEDHILYQTERYHNEDFSYPIPVTSDGDYVLTLKFSEVWFTERYQKVFDILVQNTLPVVQNLDIFGQVGFATAHDEHIPFKIKGGMIHIEGNSAPIDGDHFTVDFIKAEYDNPKINAIVVTKGKIDDVPQLPPLDDEELVSPHKFRQPVPPAEKQESEEEGGKESTYKRPSRSPRAKDPYASIDSSYLILPVLVTIGAFLPILFCICKL</sequence>
<dbReference type="WBParaSite" id="TREG1_36710.1">
    <property type="protein sequence ID" value="TREG1_36710.1"/>
    <property type="gene ID" value="TREG1_36710"/>
</dbReference>
<evidence type="ECO:0000256" key="1">
    <source>
        <dbReference type="ARBA" id="ARBA00004115"/>
    </source>
</evidence>
<keyword evidence="7 11" id="KW-0472">Membrane</keyword>
<evidence type="ECO:0000256" key="6">
    <source>
        <dbReference type="ARBA" id="ARBA00022989"/>
    </source>
</evidence>
<evidence type="ECO:0000256" key="10">
    <source>
        <dbReference type="SAM" id="MobiDB-lite"/>
    </source>
</evidence>
<dbReference type="Pfam" id="PF11721">
    <property type="entry name" value="Malectin"/>
    <property type="match status" value="1"/>
</dbReference>
<reference evidence="15" key="2">
    <citation type="submission" date="2023-11" db="UniProtKB">
        <authorList>
            <consortium name="WormBaseParasite"/>
        </authorList>
    </citation>
    <scope>IDENTIFICATION</scope>
</reference>
<evidence type="ECO:0000256" key="5">
    <source>
        <dbReference type="ARBA" id="ARBA00022824"/>
    </source>
</evidence>
<evidence type="ECO:0000256" key="9">
    <source>
        <dbReference type="ARBA" id="ARBA00023277"/>
    </source>
</evidence>
<evidence type="ECO:0000313" key="14">
    <source>
        <dbReference type="Proteomes" id="UP000050795"/>
    </source>
</evidence>
<comment type="subcellular location">
    <subcellularLocation>
        <location evidence="1">Endoplasmic reticulum membrane</location>
        <topology evidence="1">Single-pass type I membrane protein</topology>
    </subcellularLocation>
</comment>
<dbReference type="GO" id="GO:0030246">
    <property type="term" value="F:carbohydrate binding"/>
    <property type="evidence" value="ECO:0007669"/>
    <property type="project" value="InterPro"/>
</dbReference>
<dbReference type="InterPro" id="IPR039155">
    <property type="entry name" value="MLEC"/>
</dbReference>
<evidence type="ECO:0000256" key="12">
    <source>
        <dbReference type="SAM" id="SignalP"/>
    </source>
</evidence>
<evidence type="ECO:0000256" key="7">
    <source>
        <dbReference type="ARBA" id="ARBA00023136"/>
    </source>
</evidence>
<comment type="similarity">
    <text evidence="2">Belongs to the malectin family.</text>
</comment>
<keyword evidence="3 11" id="KW-0812">Transmembrane</keyword>
<accession>A0AA85JR06</accession>
<evidence type="ECO:0000259" key="13">
    <source>
        <dbReference type="Pfam" id="PF11721"/>
    </source>
</evidence>
<feature type="domain" description="Malectin" evidence="13">
    <location>
        <begin position="19"/>
        <end position="179"/>
    </location>
</feature>
<keyword evidence="8" id="KW-0325">Glycoprotein</keyword>
<evidence type="ECO:0000256" key="4">
    <source>
        <dbReference type="ARBA" id="ARBA00022729"/>
    </source>
</evidence>
<keyword evidence="14" id="KW-1185">Reference proteome</keyword>
<proteinExistence type="inferred from homology"/>
<dbReference type="GO" id="GO:0005789">
    <property type="term" value="C:endoplasmic reticulum membrane"/>
    <property type="evidence" value="ECO:0007669"/>
    <property type="project" value="UniProtKB-SubCell"/>
</dbReference>
<reference evidence="14" key="1">
    <citation type="submission" date="2022-06" db="EMBL/GenBank/DDBJ databases">
        <authorList>
            <person name="Berger JAMES D."/>
            <person name="Berger JAMES D."/>
        </authorList>
    </citation>
    <scope>NUCLEOTIDE SEQUENCE [LARGE SCALE GENOMIC DNA]</scope>
</reference>
<feature type="transmembrane region" description="Helical" evidence="11">
    <location>
        <begin position="248"/>
        <end position="268"/>
    </location>
</feature>
<dbReference type="PANTHER" id="PTHR13460:SF0">
    <property type="entry name" value="MALECTIN"/>
    <property type="match status" value="1"/>
</dbReference>
<name>A0AA85JR06_TRIRE</name>
<evidence type="ECO:0000256" key="2">
    <source>
        <dbReference type="ARBA" id="ARBA00009141"/>
    </source>
</evidence>
<evidence type="ECO:0000256" key="8">
    <source>
        <dbReference type="ARBA" id="ARBA00023180"/>
    </source>
</evidence>
<dbReference type="InterPro" id="IPR021720">
    <property type="entry name" value="Malectin_dom"/>
</dbReference>
<protein>
    <submittedName>
        <fullName evidence="15">Malectin domain-containing protein</fullName>
    </submittedName>
</protein>
<keyword evidence="4 12" id="KW-0732">Signal</keyword>
<keyword evidence="9" id="KW-0119">Carbohydrate metabolism</keyword>